<reference evidence="13 14" key="1">
    <citation type="submission" date="2019-07" db="EMBL/GenBank/DDBJ databases">
        <title>Full genome sequence of Sphingomonas sp. 4R-6-7(HKS19).</title>
        <authorList>
            <person name="Im W.-T."/>
        </authorList>
    </citation>
    <scope>NUCLEOTIDE SEQUENCE [LARGE SCALE GENOMIC DNA]</scope>
    <source>
        <strain evidence="13 14">HKS19</strain>
    </source>
</reference>
<feature type="binding site" evidence="12">
    <location>
        <position position="10"/>
    </location>
    <ligand>
        <name>Mg(2+)</name>
        <dbReference type="ChEBI" id="CHEBI:18420"/>
        <label>1</label>
    </ligand>
</feature>
<dbReference type="InterPro" id="IPR023214">
    <property type="entry name" value="HAD_sf"/>
</dbReference>
<proteinExistence type="inferred from homology"/>
<dbReference type="SFLD" id="SFLDS00003">
    <property type="entry name" value="Haloacid_Dehalogenase"/>
    <property type="match status" value="1"/>
</dbReference>
<keyword evidence="13" id="KW-0378">Hydrolase</keyword>
<feature type="binding site" evidence="12">
    <location>
        <position position="209"/>
    </location>
    <ligand>
        <name>Mg(2+)</name>
        <dbReference type="ChEBI" id="CHEBI:18420"/>
        <label>1</label>
    </ligand>
</feature>
<evidence type="ECO:0000256" key="4">
    <source>
        <dbReference type="ARBA" id="ARBA00011738"/>
    </source>
</evidence>
<organism evidence="13 14">
    <name type="scientific">Sphingomonas panacisoli</name>
    <dbReference type="NCBI Taxonomy" id="1813879"/>
    <lineage>
        <taxon>Bacteria</taxon>
        <taxon>Pseudomonadati</taxon>
        <taxon>Pseudomonadota</taxon>
        <taxon>Alphaproteobacteria</taxon>
        <taxon>Sphingomonadales</taxon>
        <taxon>Sphingomonadaceae</taxon>
        <taxon>Sphingomonas</taxon>
    </lineage>
</organism>
<feature type="binding site" evidence="12">
    <location>
        <position position="8"/>
    </location>
    <ligand>
        <name>Mg(2+)</name>
        <dbReference type="ChEBI" id="CHEBI:18420"/>
        <label>1</label>
    </ligand>
</feature>
<feature type="active site" description="Nucleophile" evidence="10">
    <location>
        <position position="8"/>
    </location>
</feature>
<dbReference type="GO" id="GO:0046872">
    <property type="term" value="F:metal ion binding"/>
    <property type="evidence" value="ECO:0007669"/>
    <property type="project" value="UniProtKB-KW"/>
</dbReference>
<dbReference type="PANTHER" id="PTHR10466">
    <property type="entry name" value="PHOSPHOMANNOMUTASE"/>
    <property type="match status" value="1"/>
</dbReference>
<dbReference type="Gene3D" id="3.30.1240.20">
    <property type="match status" value="1"/>
</dbReference>
<comment type="pathway">
    <text evidence="2">Nucleotide-sugar biosynthesis; GDP-alpha-D-mannose biosynthesis; alpha-D-mannose 1-phosphate from D-fructose 6-phosphate: step 2/2.</text>
</comment>
<dbReference type="GO" id="GO:0004615">
    <property type="term" value="F:phosphomannomutase activity"/>
    <property type="evidence" value="ECO:0007669"/>
    <property type="project" value="UniProtKB-EC"/>
</dbReference>
<evidence type="ECO:0000256" key="12">
    <source>
        <dbReference type="PIRSR" id="PIRSR605002-3"/>
    </source>
</evidence>
<dbReference type="InterPro" id="IPR006379">
    <property type="entry name" value="HAD-SF_hydro_IIB"/>
</dbReference>
<evidence type="ECO:0000256" key="7">
    <source>
        <dbReference type="ARBA" id="ARBA00022723"/>
    </source>
</evidence>
<dbReference type="Pfam" id="PF03332">
    <property type="entry name" value="PMM"/>
    <property type="match status" value="1"/>
</dbReference>
<dbReference type="Proteomes" id="UP000315673">
    <property type="component" value="Chromosome"/>
</dbReference>
<dbReference type="UniPathway" id="UPA00126">
    <property type="reaction ID" value="UER00424"/>
</dbReference>
<evidence type="ECO:0000256" key="3">
    <source>
        <dbReference type="ARBA" id="ARBA00009736"/>
    </source>
</evidence>
<dbReference type="PANTHER" id="PTHR10466:SF0">
    <property type="entry name" value="PHOSPHOMANNOMUTASE"/>
    <property type="match status" value="1"/>
</dbReference>
<dbReference type="GO" id="GO:0016791">
    <property type="term" value="F:phosphatase activity"/>
    <property type="evidence" value="ECO:0007669"/>
    <property type="project" value="UniProtKB-ARBA"/>
</dbReference>
<dbReference type="NCBIfam" id="TIGR01484">
    <property type="entry name" value="HAD-SF-IIB"/>
    <property type="match status" value="1"/>
</dbReference>
<evidence type="ECO:0000256" key="5">
    <source>
        <dbReference type="ARBA" id="ARBA00012730"/>
    </source>
</evidence>
<dbReference type="InterPro" id="IPR005002">
    <property type="entry name" value="PMM"/>
</dbReference>
<dbReference type="KEGG" id="spai:FPZ24_07255"/>
<evidence type="ECO:0000256" key="2">
    <source>
        <dbReference type="ARBA" id="ARBA00004699"/>
    </source>
</evidence>
<dbReference type="EC" id="5.4.2.8" evidence="5"/>
<keyword evidence="7 12" id="KW-0479">Metal-binding</keyword>
<dbReference type="GO" id="GO:0006487">
    <property type="term" value="P:protein N-linked glycosylation"/>
    <property type="evidence" value="ECO:0007669"/>
    <property type="project" value="TreeGrafter"/>
</dbReference>
<feature type="active site" description="Proton donor/acceptor" evidence="10">
    <location>
        <position position="10"/>
    </location>
</feature>
<dbReference type="InterPro" id="IPR043169">
    <property type="entry name" value="PMM_cap"/>
</dbReference>
<dbReference type="EMBL" id="CP042306">
    <property type="protein sequence ID" value="QDZ07299.1"/>
    <property type="molecule type" value="Genomic_DNA"/>
</dbReference>
<evidence type="ECO:0000313" key="14">
    <source>
        <dbReference type="Proteomes" id="UP000315673"/>
    </source>
</evidence>
<feature type="binding site" evidence="11">
    <location>
        <position position="178"/>
    </location>
    <ligand>
        <name>alpha-D-mannose 1-phosphate</name>
        <dbReference type="ChEBI" id="CHEBI:58409"/>
    </ligand>
</feature>
<evidence type="ECO:0000256" key="1">
    <source>
        <dbReference type="ARBA" id="ARBA00004496"/>
    </source>
</evidence>
<protein>
    <recommendedName>
        <fullName evidence="5">phosphomannomutase</fullName>
        <ecNumber evidence="5">5.4.2.8</ecNumber>
    </recommendedName>
</protein>
<dbReference type="AlphaFoldDB" id="A0A5B8LHF6"/>
<dbReference type="Gene3D" id="3.40.50.1000">
    <property type="entry name" value="HAD superfamily/HAD-like"/>
    <property type="match status" value="1"/>
</dbReference>
<dbReference type="GO" id="GO:0006013">
    <property type="term" value="P:mannose metabolic process"/>
    <property type="evidence" value="ECO:0007669"/>
    <property type="project" value="TreeGrafter"/>
</dbReference>
<comment type="subunit">
    <text evidence="4">Homodimer.</text>
</comment>
<feature type="binding site" evidence="11">
    <location>
        <position position="176"/>
    </location>
    <ligand>
        <name>alpha-D-mannose 1-phosphate</name>
        <dbReference type="ChEBI" id="CHEBI:58409"/>
    </ligand>
</feature>
<comment type="similarity">
    <text evidence="3">Belongs to the eukaryotic PMM family.</text>
</comment>
<feature type="binding site" evidence="11">
    <location>
        <position position="125"/>
    </location>
    <ligand>
        <name>alpha-D-mannose 1-phosphate</name>
        <dbReference type="ChEBI" id="CHEBI:58409"/>
    </ligand>
</feature>
<evidence type="ECO:0000256" key="10">
    <source>
        <dbReference type="PIRSR" id="PIRSR605002-1"/>
    </source>
</evidence>
<sequence>MKKLIAFDLDGTLALSKQPLDDRMANALADLLDVCKVDIISGGDWPQFEKQVVGRMIDRANLSNLFIQPTTGTKLYRFIDGEWKAIYAELFSADERKHIIDAFDKAMAEEGLDQGKTWGDRVEDRGSQVTFSALGQQAPLEEKDKWDPDHAKRKKLQARLRTMLPDLSINIGGSTSIDVTRKGVDKQYGLRKLLPEAGVTADEVLFLGDAIFPGGNDYPAKEMGLDTIKVDSIEDTRRVIETIVLVLKGK</sequence>
<keyword evidence="14" id="KW-1185">Reference proteome</keyword>
<dbReference type="InterPro" id="IPR036412">
    <property type="entry name" value="HAD-like_sf"/>
</dbReference>
<dbReference type="RefSeq" id="WP_146570598.1">
    <property type="nucleotide sequence ID" value="NZ_CP042306.1"/>
</dbReference>
<dbReference type="GO" id="GO:0005829">
    <property type="term" value="C:cytosol"/>
    <property type="evidence" value="ECO:0007669"/>
    <property type="project" value="TreeGrafter"/>
</dbReference>
<dbReference type="GO" id="GO:0009298">
    <property type="term" value="P:GDP-mannose biosynthetic process"/>
    <property type="evidence" value="ECO:0007669"/>
    <property type="project" value="UniProtKB-UniPathway"/>
</dbReference>
<evidence type="ECO:0000313" key="13">
    <source>
        <dbReference type="EMBL" id="QDZ07299.1"/>
    </source>
</evidence>
<dbReference type="SFLD" id="SFLDG01140">
    <property type="entry name" value="C2.B:_Phosphomannomutase_and_P"/>
    <property type="match status" value="1"/>
</dbReference>
<comment type="subcellular location">
    <subcellularLocation>
        <location evidence="1">Cytoplasm</location>
    </subcellularLocation>
</comment>
<dbReference type="SFLD" id="SFLDG01143">
    <property type="entry name" value="C2.B.3:_Phosphomannomutase_Lik"/>
    <property type="match status" value="1"/>
</dbReference>
<keyword evidence="9" id="KW-0413">Isomerase</keyword>
<dbReference type="OrthoDB" id="2241234at2"/>
<evidence type="ECO:0000256" key="11">
    <source>
        <dbReference type="PIRSR" id="PIRSR605002-2"/>
    </source>
</evidence>
<evidence type="ECO:0000256" key="8">
    <source>
        <dbReference type="ARBA" id="ARBA00022842"/>
    </source>
</evidence>
<evidence type="ECO:0000256" key="9">
    <source>
        <dbReference type="ARBA" id="ARBA00023235"/>
    </source>
</evidence>
<accession>A0A5B8LHF6</accession>
<gene>
    <name evidence="13" type="ORF">FPZ24_07255</name>
</gene>
<evidence type="ECO:0000256" key="6">
    <source>
        <dbReference type="ARBA" id="ARBA00022490"/>
    </source>
</evidence>
<keyword evidence="6" id="KW-0963">Cytoplasm</keyword>
<comment type="cofactor">
    <cofactor evidence="12">
        <name>Mg(2+)</name>
        <dbReference type="ChEBI" id="CHEBI:18420"/>
    </cofactor>
</comment>
<name>A0A5B8LHF6_9SPHN</name>
<keyword evidence="8 12" id="KW-0460">Magnesium</keyword>
<dbReference type="SUPFAM" id="SSF56784">
    <property type="entry name" value="HAD-like"/>
    <property type="match status" value="1"/>
</dbReference>